<dbReference type="Proteomes" id="UP000215896">
    <property type="component" value="Unassembled WGS sequence"/>
</dbReference>
<dbReference type="EC" id="2.7.11.32" evidence="5"/>
<proteinExistence type="inferred from homology"/>
<sequence>MPGQPLEIHVIADSTGETAARLARAAQAQFPNHPFRIVRHPRIVTPEGLFLIFDDIRQHHDRPVAVLSTLVNQELRDLVDDACAELGVVHCDLLGPTLQQLEIATGAAAERVPMRPVGVEADYFSRIAAMEYAVRHDDGQQLAGLKDADIVLVAASRCGKTPLSMYLGYLGYKTGNVPLVAGIEPPAELFQLDRWRIVGLTLDPERMASIRTRRVSTMGSRGRHKDGYADLAKIYDELDEITAIQRRLGAPILDTTKIALEEAASRIIDIVDDRAKANGRSLRRPPGELLMAP</sequence>
<feature type="binding site" evidence="5">
    <location>
        <begin position="154"/>
        <end position="161"/>
    </location>
    <ligand>
        <name>ADP</name>
        <dbReference type="ChEBI" id="CHEBI:456216"/>
    </ligand>
</feature>
<evidence type="ECO:0000256" key="3">
    <source>
        <dbReference type="ARBA" id="ARBA00022741"/>
    </source>
</evidence>
<evidence type="ECO:0000256" key="4">
    <source>
        <dbReference type="ARBA" id="ARBA00022777"/>
    </source>
</evidence>
<comment type="caution">
    <text evidence="6">The sequence shown here is derived from an EMBL/GenBank/DDBJ whole genome shotgun (WGS) entry which is preliminary data.</text>
</comment>
<dbReference type="EC" id="2.7.4.27" evidence="5"/>
<evidence type="ECO:0000313" key="6">
    <source>
        <dbReference type="EMBL" id="OYO17658.1"/>
    </source>
</evidence>
<dbReference type="GO" id="GO:0005524">
    <property type="term" value="F:ATP binding"/>
    <property type="evidence" value="ECO:0007669"/>
    <property type="project" value="InterPro"/>
</dbReference>
<dbReference type="HAMAP" id="MF_00921">
    <property type="entry name" value="PDRP"/>
    <property type="match status" value="1"/>
</dbReference>
<dbReference type="AlphaFoldDB" id="A0A255GPB1"/>
<dbReference type="GO" id="GO:0004674">
    <property type="term" value="F:protein serine/threonine kinase activity"/>
    <property type="evidence" value="ECO:0007669"/>
    <property type="project" value="UniProtKB-UniRule"/>
</dbReference>
<keyword evidence="4 5" id="KW-0418">Kinase</keyword>
<dbReference type="NCBIfam" id="NF003742">
    <property type="entry name" value="PRK05339.1"/>
    <property type="match status" value="1"/>
</dbReference>
<dbReference type="GO" id="GO:0043531">
    <property type="term" value="F:ADP binding"/>
    <property type="evidence" value="ECO:0007669"/>
    <property type="project" value="UniProtKB-UniRule"/>
</dbReference>
<keyword evidence="6" id="KW-0670">Pyruvate</keyword>
<dbReference type="InterPro" id="IPR026565">
    <property type="entry name" value="PPDK_reg"/>
</dbReference>
<name>A0A255GPB1_9ACTN</name>
<comment type="similarity">
    <text evidence="5">Belongs to the pyruvate, phosphate/water dikinase regulatory protein family. PDRP subfamily.</text>
</comment>
<keyword evidence="2 5" id="KW-0808">Transferase</keyword>
<dbReference type="PANTHER" id="PTHR31756:SF3">
    <property type="entry name" value="PYRUVATE, PHOSPHATE DIKINASE REGULATORY PROTEIN 1, CHLOROPLASTIC"/>
    <property type="match status" value="1"/>
</dbReference>
<dbReference type="PANTHER" id="PTHR31756">
    <property type="entry name" value="PYRUVATE, PHOSPHATE DIKINASE REGULATORY PROTEIN 1, CHLOROPLASTIC"/>
    <property type="match status" value="1"/>
</dbReference>
<dbReference type="Pfam" id="PF03618">
    <property type="entry name" value="Kinase-PPPase"/>
    <property type="match status" value="1"/>
</dbReference>
<accession>A0A255GPB1</accession>
<evidence type="ECO:0000256" key="5">
    <source>
        <dbReference type="HAMAP-Rule" id="MF_00921"/>
    </source>
</evidence>
<evidence type="ECO:0000313" key="7">
    <source>
        <dbReference type="Proteomes" id="UP000215896"/>
    </source>
</evidence>
<keyword evidence="1 5" id="KW-0723">Serine/threonine-protein kinase</keyword>
<dbReference type="RefSeq" id="WP_094356668.1">
    <property type="nucleotide sequence ID" value="NZ_NMVK01000009.1"/>
</dbReference>
<comment type="catalytic activity">
    <reaction evidence="5">
        <text>N(tele)-phospho-L-histidyl/L-threonyl-[pyruvate, phosphate dikinase] + ADP = N(tele)-phospho-L-histidyl/O-phospho-L-threonyl-[pyruvate, phosphate dikinase] + AMP + H(+)</text>
        <dbReference type="Rhea" id="RHEA:43692"/>
        <dbReference type="Rhea" id="RHEA-COMP:10650"/>
        <dbReference type="Rhea" id="RHEA-COMP:10651"/>
        <dbReference type="ChEBI" id="CHEBI:15378"/>
        <dbReference type="ChEBI" id="CHEBI:30013"/>
        <dbReference type="ChEBI" id="CHEBI:61977"/>
        <dbReference type="ChEBI" id="CHEBI:83586"/>
        <dbReference type="ChEBI" id="CHEBI:456215"/>
        <dbReference type="ChEBI" id="CHEBI:456216"/>
        <dbReference type="EC" id="2.7.11.32"/>
    </reaction>
</comment>
<dbReference type="EMBL" id="NMVO01000001">
    <property type="protein sequence ID" value="OYO17658.1"/>
    <property type="molecule type" value="Genomic_DNA"/>
</dbReference>
<comment type="function">
    <text evidence="5">Bifunctional serine/threonine kinase and phosphorylase involved in the regulation of the pyruvate, phosphate dikinase (PPDK) by catalyzing its phosphorylation/dephosphorylation.</text>
</comment>
<gene>
    <name evidence="6" type="ORF">CGZ94_01865</name>
</gene>
<protein>
    <recommendedName>
        <fullName evidence="5">Putative pyruvate, phosphate dikinase regulatory protein</fullName>
        <shortName evidence="5">PPDK regulatory protein</shortName>
        <ecNumber evidence="5">2.7.11.32</ecNumber>
        <ecNumber evidence="5">2.7.4.27</ecNumber>
    </recommendedName>
</protein>
<evidence type="ECO:0000256" key="1">
    <source>
        <dbReference type="ARBA" id="ARBA00022527"/>
    </source>
</evidence>
<organism evidence="6 7">
    <name type="scientific">Enemella evansiae</name>
    <dbReference type="NCBI Taxonomy" id="2016499"/>
    <lineage>
        <taxon>Bacteria</taxon>
        <taxon>Bacillati</taxon>
        <taxon>Actinomycetota</taxon>
        <taxon>Actinomycetes</taxon>
        <taxon>Propionibacteriales</taxon>
        <taxon>Propionibacteriaceae</taxon>
        <taxon>Enemella</taxon>
    </lineage>
</organism>
<dbReference type="OrthoDB" id="3171473at2"/>
<comment type="catalytic activity">
    <reaction evidence="5">
        <text>N(tele)-phospho-L-histidyl/O-phospho-L-threonyl-[pyruvate, phosphate dikinase] + phosphate + H(+) = N(tele)-phospho-L-histidyl/L-threonyl-[pyruvate, phosphate dikinase] + diphosphate</text>
        <dbReference type="Rhea" id="RHEA:43696"/>
        <dbReference type="Rhea" id="RHEA-COMP:10650"/>
        <dbReference type="Rhea" id="RHEA-COMP:10651"/>
        <dbReference type="ChEBI" id="CHEBI:15378"/>
        <dbReference type="ChEBI" id="CHEBI:30013"/>
        <dbReference type="ChEBI" id="CHEBI:33019"/>
        <dbReference type="ChEBI" id="CHEBI:43474"/>
        <dbReference type="ChEBI" id="CHEBI:61977"/>
        <dbReference type="ChEBI" id="CHEBI:83586"/>
        <dbReference type="EC" id="2.7.4.27"/>
    </reaction>
</comment>
<evidence type="ECO:0000256" key="2">
    <source>
        <dbReference type="ARBA" id="ARBA00022679"/>
    </source>
</evidence>
<keyword evidence="3 5" id="KW-0547">Nucleotide-binding</keyword>
<dbReference type="GO" id="GO:0016776">
    <property type="term" value="F:phosphotransferase activity, phosphate group as acceptor"/>
    <property type="evidence" value="ECO:0007669"/>
    <property type="project" value="UniProtKB-UniRule"/>
</dbReference>
<keyword evidence="7" id="KW-1185">Reference proteome</keyword>
<dbReference type="InterPro" id="IPR005177">
    <property type="entry name" value="Kinase-pyrophosphorylase"/>
</dbReference>
<reference evidence="6 7" key="1">
    <citation type="submission" date="2017-07" db="EMBL/GenBank/DDBJ databases">
        <title>Draft whole genome sequences of clinical Proprionibacteriaceae strains.</title>
        <authorList>
            <person name="Bernier A.-M."/>
            <person name="Bernard K."/>
            <person name="Domingo M.-C."/>
        </authorList>
    </citation>
    <scope>NUCLEOTIDE SEQUENCE [LARGE SCALE GENOMIC DNA]</scope>
    <source>
        <strain evidence="6 7">NML 030167</strain>
    </source>
</reference>